<accession>A0A481W7J2</accession>
<dbReference type="Proteomes" id="UP000292160">
    <property type="component" value="Segment"/>
</dbReference>
<keyword evidence="2" id="KW-1185">Reference proteome</keyword>
<dbReference type="GeneID" id="65071903"/>
<proteinExistence type="predicted"/>
<name>A0A481W7J2_9CAUD</name>
<protein>
    <submittedName>
        <fullName evidence="1">Uncharacterized protein</fullName>
    </submittedName>
</protein>
<dbReference type="KEGG" id="vg:65071903"/>
<organism evidence="1 2">
    <name type="scientific">Fusobacterium phage Fnu1</name>
    <dbReference type="NCBI Taxonomy" id="2530024"/>
    <lineage>
        <taxon>Viruses</taxon>
        <taxon>Duplodnaviria</taxon>
        <taxon>Heunggongvirae</taxon>
        <taxon>Uroviricota</taxon>
        <taxon>Caudoviricetes</taxon>
        <taxon>Latrobevirus</taxon>
        <taxon>Latrobevirus FNU1</taxon>
    </lineage>
</organism>
<evidence type="ECO:0000313" key="1">
    <source>
        <dbReference type="EMBL" id="QBJ04222.1"/>
    </source>
</evidence>
<evidence type="ECO:0000313" key="2">
    <source>
        <dbReference type="Proteomes" id="UP000292160"/>
    </source>
</evidence>
<dbReference type="RefSeq" id="YP_010082895.1">
    <property type="nucleotide sequence ID" value="NC_055035.1"/>
</dbReference>
<sequence>MQMTKEQYSLYQKLCREDWYERLNNYQKIEFDDKFWLTSNDSTLGLEELEIEIRKWLKERDYYA</sequence>
<reference evidence="1 2" key="1">
    <citation type="submission" date="2019-02" db="EMBL/GenBank/DDBJ databases">
        <title>Genomic, morphological and functional characterisation of novel bacteriophage Fnu1 capable of disrupt Fusobacterium nucleatum biofilm.</title>
        <authorList>
            <person name="Kabwe M."/>
            <person name="Brown T.L."/>
            <person name="Dashper S."/>
            <person name="Speirs L."/>
            <person name="Ku H."/>
            <person name="Petrovski S."/>
            <person name="Chan H.T."/>
            <person name="Lock P."/>
            <person name="Tucci J."/>
        </authorList>
    </citation>
    <scope>NUCLEOTIDE SEQUENCE [LARGE SCALE GENOMIC DNA]</scope>
</reference>
<dbReference type="EMBL" id="MK554696">
    <property type="protein sequence ID" value="QBJ04222.1"/>
    <property type="molecule type" value="Genomic_DNA"/>
</dbReference>